<proteinExistence type="predicted"/>
<comment type="caution">
    <text evidence="1">The sequence shown here is derived from an EMBL/GenBank/DDBJ whole genome shotgun (WGS) entry which is preliminary data.</text>
</comment>
<name>A0ABS1NPR9_9ACTN</name>
<dbReference type="Proteomes" id="UP000634229">
    <property type="component" value="Unassembled WGS sequence"/>
</dbReference>
<protein>
    <submittedName>
        <fullName evidence="1">Uncharacterized protein</fullName>
    </submittedName>
</protein>
<accession>A0ABS1NPR9</accession>
<evidence type="ECO:0000313" key="2">
    <source>
        <dbReference type="Proteomes" id="UP000634229"/>
    </source>
</evidence>
<organism evidence="1 2">
    <name type="scientific">Streptomyces coffeae</name>
    <dbReference type="NCBI Taxonomy" id="621382"/>
    <lineage>
        <taxon>Bacteria</taxon>
        <taxon>Bacillati</taxon>
        <taxon>Actinomycetota</taxon>
        <taxon>Actinomycetes</taxon>
        <taxon>Kitasatosporales</taxon>
        <taxon>Streptomycetaceae</taxon>
        <taxon>Streptomyces</taxon>
    </lineage>
</organism>
<keyword evidence="2" id="KW-1185">Reference proteome</keyword>
<gene>
    <name evidence="1" type="ORF">JK363_36840</name>
</gene>
<reference evidence="1 2" key="1">
    <citation type="submission" date="2021-01" db="EMBL/GenBank/DDBJ databases">
        <title>WGS of actinomycetes isolated from Thailand.</title>
        <authorList>
            <person name="Thawai C."/>
        </authorList>
    </citation>
    <scope>NUCLEOTIDE SEQUENCE [LARGE SCALE GENOMIC DNA]</scope>
    <source>
        <strain evidence="1 2">CA1R205</strain>
    </source>
</reference>
<sequence>MEPTMTPKALPWKPPPFATDVEPLQVGKHWDAVRAHQPVGERALALLGDACGAVIQDTYGTLYWLIAKGSARGSWHLRQVRVLTERSRESNYLGVPPITWTEPTTKARTHWRVPLAPGRYLTEAERLWEALAAADHAELGPRSEGRQLCFRCQLPTDEPVIVGGEHGGNLGGGIIYACPSHARSLPVIEAETLIDAVRRGREGAGT</sequence>
<evidence type="ECO:0000313" key="1">
    <source>
        <dbReference type="EMBL" id="MBL1102095.1"/>
    </source>
</evidence>
<dbReference type="EMBL" id="JAERRF010000038">
    <property type="protein sequence ID" value="MBL1102095.1"/>
    <property type="molecule type" value="Genomic_DNA"/>
</dbReference>